<organism evidence="4 5">
    <name type="scientific">Isoptericola cucumis</name>
    <dbReference type="NCBI Taxonomy" id="1776856"/>
    <lineage>
        <taxon>Bacteria</taxon>
        <taxon>Bacillati</taxon>
        <taxon>Actinomycetota</taxon>
        <taxon>Actinomycetes</taxon>
        <taxon>Micrococcales</taxon>
        <taxon>Promicromonosporaceae</taxon>
        <taxon>Isoptericola</taxon>
    </lineage>
</organism>
<dbReference type="EMBL" id="BMDG01000005">
    <property type="protein sequence ID" value="GGI07745.1"/>
    <property type="molecule type" value="Genomic_DNA"/>
</dbReference>
<sequence length="204" mass="22123">MGSISAVTMVNVAVPSTSKDGHGSEPVEVSVVMPTTLEFDIDVNVKRDPRHVVHSTAMDGRGTDGRSRNGGRHGMKIGEVARRTGVAPRLVRYYEQQGLLVAERAANGYRTYSEADVVRVDRVAGMVRAGMPTRLIKVLLDMEQAAAEDHPTCPRTVAELLASELGGIEDRIACLTRSRDTIREFLERTEHAALISERAATATG</sequence>
<evidence type="ECO:0000259" key="3">
    <source>
        <dbReference type="PROSITE" id="PS50937"/>
    </source>
</evidence>
<dbReference type="SMART" id="SM00422">
    <property type="entry name" value="HTH_MERR"/>
    <property type="match status" value="1"/>
</dbReference>
<dbReference type="Pfam" id="PF13411">
    <property type="entry name" value="MerR_1"/>
    <property type="match status" value="1"/>
</dbReference>
<gene>
    <name evidence="4" type="ORF">GCM10007368_17700</name>
</gene>
<dbReference type="InterPro" id="IPR000551">
    <property type="entry name" value="MerR-type_HTH_dom"/>
</dbReference>
<proteinExistence type="predicted"/>
<feature type="domain" description="HTH merR-type" evidence="3">
    <location>
        <begin position="74"/>
        <end position="142"/>
    </location>
</feature>
<protein>
    <recommendedName>
        <fullName evidence="3">HTH merR-type domain-containing protein</fullName>
    </recommendedName>
</protein>
<dbReference type="InterPro" id="IPR047057">
    <property type="entry name" value="MerR_fam"/>
</dbReference>
<evidence type="ECO:0000313" key="5">
    <source>
        <dbReference type="Proteomes" id="UP000632535"/>
    </source>
</evidence>
<dbReference type="Gene3D" id="1.10.1660.10">
    <property type="match status" value="1"/>
</dbReference>
<dbReference type="InterPro" id="IPR009061">
    <property type="entry name" value="DNA-bd_dom_put_sf"/>
</dbReference>
<reference evidence="5" key="1">
    <citation type="journal article" date="2019" name="Int. J. Syst. Evol. Microbiol.">
        <title>The Global Catalogue of Microorganisms (GCM) 10K type strain sequencing project: providing services to taxonomists for standard genome sequencing and annotation.</title>
        <authorList>
            <consortium name="The Broad Institute Genomics Platform"/>
            <consortium name="The Broad Institute Genome Sequencing Center for Infectious Disease"/>
            <person name="Wu L."/>
            <person name="Ma J."/>
        </authorList>
    </citation>
    <scope>NUCLEOTIDE SEQUENCE [LARGE SCALE GENOMIC DNA]</scope>
    <source>
        <strain evidence="5">CCM 8653</strain>
    </source>
</reference>
<dbReference type="PROSITE" id="PS00552">
    <property type="entry name" value="HTH_MERR_1"/>
    <property type="match status" value="1"/>
</dbReference>
<dbReference type="PANTHER" id="PTHR30204">
    <property type="entry name" value="REDOX-CYCLING DRUG-SENSING TRANSCRIPTIONAL ACTIVATOR SOXR"/>
    <property type="match status" value="1"/>
</dbReference>
<evidence type="ECO:0000256" key="2">
    <source>
        <dbReference type="SAM" id="MobiDB-lite"/>
    </source>
</evidence>
<accession>A0ABQ2B8J3</accession>
<name>A0ABQ2B8J3_9MICO</name>
<evidence type="ECO:0000256" key="1">
    <source>
        <dbReference type="ARBA" id="ARBA00023125"/>
    </source>
</evidence>
<keyword evidence="1" id="KW-0238">DNA-binding</keyword>
<dbReference type="PANTHER" id="PTHR30204:SF97">
    <property type="entry name" value="MERR FAMILY REGULATORY PROTEIN"/>
    <property type="match status" value="1"/>
</dbReference>
<dbReference type="PROSITE" id="PS50937">
    <property type="entry name" value="HTH_MERR_2"/>
    <property type="match status" value="1"/>
</dbReference>
<feature type="region of interest" description="Disordered" evidence="2">
    <location>
        <begin position="55"/>
        <end position="74"/>
    </location>
</feature>
<dbReference type="Proteomes" id="UP000632535">
    <property type="component" value="Unassembled WGS sequence"/>
</dbReference>
<keyword evidence="5" id="KW-1185">Reference proteome</keyword>
<dbReference type="SUPFAM" id="SSF46955">
    <property type="entry name" value="Putative DNA-binding domain"/>
    <property type="match status" value="1"/>
</dbReference>
<comment type="caution">
    <text evidence="4">The sequence shown here is derived from an EMBL/GenBank/DDBJ whole genome shotgun (WGS) entry which is preliminary data.</text>
</comment>
<dbReference type="PRINTS" id="PR00040">
    <property type="entry name" value="HTHMERR"/>
</dbReference>
<evidence type="ECO:0000313" key="4">
    <source>
        <dbReference type="EMBL" id="GGI07745.1"/>
    </source>
</evidence>